<dbReference type="Gene3D" id="1.25.40.10">
    <property type="entry name" value="Tetratricopeptide repeat domain"/>
    <property type="match status" value="1"/>
</dbReference>
<dbReference type="Proteomes" id="UP001291687">
    <property type="component" value="Unassembled WGS sequence"/>
</dbReference>
<organism evidence="1 2">
    <name type="scientific">Candidatus Megaera venefica</name>
    <dbReference type="NCBI Taxonomy" id="2055910"/>
    <lineage>
        <taxon>Bacteria</taxon>
        <taxon>Pseudomonadati</taxon>
        <taxon>Pseudomonadota</taxon>
        <taxon>Alphaproteobacteria</taxon>
        <taxon>Rickettsiales</taxon>
        <taxon>Rickettsiaceae</taxon>
        <taxon>Candidatus Megaera</taxon>
    </lineage>
</organism>
<evidence type="ECO:0000313" key="1">
    <source>
        <dbReference type="EMBL" id="MEA0971764.1"/>
    </source>
</evidence>
<dbReference type="SMART" id="SM00028">
    <property type="entry name" value="TPR"/>
    <property type="match status" value="2"/>
</dbReference>
<dbReference type="Pfam" id="PF10300">
    <property type="entry name" value="Iml2-TPR_39"/>
    <property type="match status" value="1"/>
</dbReference>
<dbReference type="EMBL" id="JARJFB010000260">
    <property type="protein sequence ID" value="MEA0971764.1"/>
    <property type="molecule type" value="Genomic_DNA"/>
</dbReference>
<comment type="caution">
    <text evidence="1">The sequence shown here is derived from an EMBL/GenBank/DDBJ whole genome shotgun (WGS) entry which is preliminary data.</text>
</comment>
<reference evidence="1 2" key="1">
    <citation type="submission" date="2023-03" db="EMBL/GenBank/DDBJ databases">
        <title>Host association and intracellularity evolved multiple times independently in the Rickettsiales.</title>
        <authorList>
            <person name="Castelli M."/>
            <person name="Nardi T."/>
            <person name="Gammuto L."/>
            <person name="Bellinzona G."/>
            <person name="Sabaneyeva E."/>
            <person name="Potekhin A."/>
            <person name="Serra V."/>
            <person name="Petroni G."/>
            <person name="Sassera D."/>
        </authorList>
    </citation>
    <scope>NUCLEOTIDE SEQUENCE [LARGE SCALE GENOMIC DNA]</scope>
    <source>
        <strain evidence="1 2">Sr 2-6</strain>
    </source>
</reference>
<keyword evidence="2" id="KW-1185">Reference proteome</keyword>
<proteinExistence type="predicted"/>
<dbReference type="InterPro" id="IPR011990">
    <property type="entry name" value="TPR-like_helical_dom_sf"/>
</dbReference>
<gene>
    <name evidence="1" type="ORF">Megvenef_01752</name>
</gene>
<dbReference type="Pfam" id="PF13181">
    <property type="entry name" value="TPR_8"/>
    <property type="match status" value="1"/>
</dbReference>
<dbReference type="InterPro" id="IPR019412">
    <property type="entry name" value="IML2/TPR_39"/>
</dbReference>
<dbReference type="InterPro" id="IPR019734">
    <property type="entry name" value="TPR_rpt"/>
</dbReference>
<name>A0ABU5NF25_9RICK</name>
<sequence length="286" mass="32524">MNNDTKAAYSWYLALMGMYEDSVYFNKAKAVLQEVKDYPRMETGVYDIIALTEISRGNIAAAEEIIPIIEKINAQNLGEVNANRLLYVKARIFLAQGNYKEALNFINKVITAEQDLMQHSSGGIYYVLKAEILNYLQNFQEAYQIMTELYKKEHDRNTNEYLIARILTQLARSELGLNKTEEAMSHASLVEKILLTKPENATPPQDSKDTELASILAVIGDISAATNNFKEAIEYYETAEKIYRNAYKTNFGNLDNVSYLLLQGVKSSVKLNDKFWYKHGSVHLSV</sequence>
<evidence type="ECO:0000313" key="2">
    <source>
        <dbReference type="Proteomes" id="UP001291687"/>
    </source>
</evidence>
<protein>
    <submittedName>
        <fullName evidence="1">Tetratricopeptide domain-contaning protein</fullName>
    </submittedName>
</protein>
<dbReference type="SUPFAM" id="SSF48452">
    <property type="entry name" value="TPR-like"/>
    <property type="match status" value="2"/>
</dbReference>
<accession>A0ABU5NF25</accession>
<dbReference type="RefSeq" id="WP_322777687.1">
    <property type="nucleotide sequence ID" value="NZ_JARJFB010000260.1"/>
</dbReference>